<dbReference type="OrthoDB" id="1273797at2"/>
<dbReference type="Pfam" id="PF00753">
    <property type="entry name" value="Lactamase_B"/>
    <property type="match status" value="1"/>
</dbReference>
<dbReference type="PANTHER" id="PTHR42951">
    <property type="entry name" value="METALLO-BETA-LACTAMASE DOMAIN-CONTAINING"/>
    <property type="match status" value="1"/>
</dbReference>
<dbReference type="InterPro" id="IPR036866">
    <property type="entry name" value="RibonucZ/Hydroxyglut_hydro"/>
</dbReference>
<feature type="domain" description="Metallo-beta-lactamase" evidence="2">
    <location>
        <begin position="4"/>
        <end position="187"/>
    </location>
</feature>
<gene>
    <name evidence="3" type="ORF">EHF44_27305</name>
</gene>
<name>A0A3G8H9X7_9BURK</name>
<evidence type="ECO:0000313" key="3">
    <source>
        <dbReference type="EMBL" id="AZG17347.1"/>
    </source>
</evidence>
<dbReference type="InterPro" id="IPR001279">
    <property type="entry name" value="Metallo-B-lactamas"/>
</dbReference>
<dbReference type="Proteomes" id="UP000270411">
    <property type="component" value="Plasmid unnamed2"/>
</dbReference>
<dbReference type="CDD" id="cd16282">
    <property type="entry name" value="metallo-hydrolase-like_MBL-fold"/>
    <property type="match status" value="1"/>
</dbReference>
<comment type="similarity">
    <text evidence="1">Belongs to the metallo-beta-lactamase superfamily. Class-B beta-lactamase family.</text>
</comment>
<reference evidence="4" key="1">
    <citation type="submission" date="2018-11" db="EMBL/GenBank/DDBJ databases">
        <title>FDA dAtabase for Regulatory Grade micrObial Sequences (FDA-ARGOS): Supporting development and validation of Infectious Disease Dx tests.</title>
        <authorList>
            <person name="Goldberg B."/>
            <person name="Campos J."/>
            <person name="Tallon L."/>
            <person name="Sadzewicz L."/>
            <person name="Zhao X."/>
            <person name="Vavikolanu K."/>
            <person name="Mehta A."/>
            <person name="Aluvathingal J."/>
            <person name="Nadendla S."/>
            <person name="Geyer C."/>
            <person name="Nandy P."/>
            <person name="Yan Y."/>
            <person name="Sichtig H."/>
        </authorList>
    </citation>
    <scope>NUCLEOTIDE SEQUENCE [LARGE SCALE GENOMIC DNA]</scope>
    <source>
        <strain evidence="4">FDAARGOS_614</strain>
        <plasmid evidence="4">unnamed2</plasmid>
    </source>
</reference>
<dbReference type="InterPro" id="IPR050855">
    <property type="entry name" value="NDM-1-like"/>
</dbReference>
<proteinExistence type="inferred from homology"/>
<dbReference type="Gene3D" id="3.60.15.10">
    <property type="entry name" value="Ribonuclease Z/Hydroxyacylglutathione hydrolase-like"/>
    <property type="match status" value="1"/>
</dbReference>
<dbReference type="GO" id="GO:0016787">
    <property type="term" value="F:hydrolase activity"/>
    <property type="evidence" value="ECO:0007669"/>
    <property type="project" value="UniProtKB-KW"/>
</dbReference>
<dbReference type="EMBL" id="CP033971">
    <property type="protein sequence ID" value="AZG17347.1"/>
    <property type="molecule type" value="Genomic_DNA"/>
</dbReference>
<dbReference type="AlphaFoldDB" id="A0A3G8H9X7"/>
<evidence type="ECO:0000256" key="1">
    <source>
        <dbReference type="ARBA" id="ARBA00005250"/>
    </source>
</evidence>
<geneLocation type="plasmid" evidence="3">
    <name>unnamed2</name>
</geneLocation>
<organism evidence="3 4">
    <name type="scientific">Cupriavidus pauculus</name>
    <dbReference type="NCBI Taxonomy" id="82633"/>
    <lineage>
        <taxon>Bacteria</taxon>
        <taxon>Pseudomonadati</taxon>
        <taxon>Pseudomonadota</taxon>
        <taxon>Betaproteobacteria</taxon>
        <taxon>Burkholderiales</taxon>
        <taxon>Burkholderiaceae</taxon>
        <taxon>Cupriavidus</taxon>
    </lineage>
</organism>
<dbReference type="GO" id="GO:0017001">
    <property type="term" value="P:antibiotic catabolic process"/>
    <property type="evidence" value="ECO:0007669"/>
    <property type="project" value="UniProtKB-ARBA"/>
</dbReference>
<evidence type="ECO:0000259" key="2">
    <source>
        <dbReference type="SMART" id="SM00849"/>
    </source>
</evidence>
<keyword evidence="3" id="KW-0378">Hydrolase</keyword>
<sequence length="258" mass="28501">MGSGGNITVLATREGNFLVDAGISKSREKLQAAFKEIGQRPLRYVVNTHWHWDHTDGNAWLHEAGATIVAQSNTYRHLTERTHVNAWNWTFDPVQQSARPTLLVDGEMTFNFGGAVIEVENFGQGHTDGDLWVYFKNADVLVLGDTFWNGFYPYIDNEDGGSIDGAIAWASKAVARTTSHTIVIPGHGTVGTRAQLIEFRDMLVTVRNNVAALKKAGKTLEEIVAAKPTANFDAKWGNFVFNGDQFTRMVYAGLQADI</sequence>
<protein>
    <submittedName>
        <fullName evidence="3">MBL fold metallo-hydrolase</fullName>
    </submittedName>
</protein>
<accession>A0A3G8H9X7</accession>
<evidence type="ECO:0000313" key="4">
    <source>
        <dbReference type="Proteomes" id="UP000270411"/>
    </source>
</evidence>
<dbReference type="SMART" id="SM00849">
    <property type="entry name" value="Lactamase_B"/>
    <property type="match status" value="1"/>
</dbReference>
<dbReference type="SUPFAM" id="SSF56281">
    <property type="entry name" value="Metallo-hydrolase/oxidoreductase"/>
    <property type="match status" value="1"/>
</dbReference>
<dbReference type="PANTHER" id="PTHR42951:SF4">
    <property type="entry name" value="ACYL-COENZYME A THIOESTERASE MBLAC2"/>
    <property type="match status" value="1"/>
</dbReference>
<dbReference type="KEGG" id="cpau:EHF44_27305"/>
<keyword evidence="3" id="KW-0614">Plasmid</keyword>